<evidence type="ECO:0000256" key="1">
    <source>
        <dbReference type="SAM" id="SignalP"/>
    </source>
</evidence>
<dbReference type="PROSITE" id="PS51257">
    <property type="entry name" value="PROKAR_LIPOPROTEIN"/>
    <property type="match status" value="1"/>
</dbReference>
<dbReference type="RefSeq" id="WP_133323360.1">
    <property type="nucleotide sequence ID" value="NZ_SMTF01000016.1"/>
</dbReference>
<keyword evidence="1" id="KW-0732">Signal</keyword>
<gene>
    <name evidence="2" type="ORF">E2F46_14820</name>
</gene>
<dbReference type="Proteomes" id="UP000294796">
    <property type="component" value="Unassembled WGS sequence"/>
</dbReference>
<protein>
    <recommendedName>
        <fullName evidence="4">DUF5666 domain-containing protein</fullName>
    </recommendedName>
</protein>
<accession>A0A4R5TSX3</accession>
<dbReference type="AlphaFoldDB" id="A0A4R5TSX3"/>
<sequence length="123" mass="12957">MTRSPRLALAATALCAVLVVAACANTPDDASAPGGRIDVTGVIASIDTQPWMYDGNAVVEVDVEAPRRRMAVQLPARWNLCVAEPVDVEALSVGQRVRVVGNAGNRREIVVCQDASHRLVPAG</sequence>
<dbReference type="OrthoDB" id="5976085at2"/>
<comment type="caution">
    <text evidence="2">The sequence shown here is derived from an EMBL/GenBank/DDBJ whole genome shotgun (WGS) entry which is preliminary data.</text>
</comment>
<reference evidence="2 3" key="1">
    <citation type="submission" date="2019-03" db="EMBL/GenBank/DDBJ databases">
        <title>Luteimonas zhaokaii sp.nov., isolated from the rectal contents of Plateau pika in Yushu, Qinghai Province, China.</title>
        <authorList>
            <person name="Zhang G."/>
        </authorList>
    </citation>
    <scope>NUCLEOTIDE SEQUENCE [LARGE SCALE GENOMIC DNA]</scope>
    <source>
        <strain evidence="2 3">B9</strain>
    </source>
</reference>
<name>A0A4R5TSX3_9GAMM</name>
<evidence type="ECO:0008006" key="4">
    <source>
        <dbReference type="Google" id="ProtNLM"/>
    </source>
</evidence>
<feature type="signal peptide" evidence="1">
    <location>
        <begin position="1"/>
        <end position="24"/>
    </location>
</feature>
<keyword evidence="3" id="KW-1185">Reference proteome</keyword>
<dbReference type="EMBL" id="SMTF01000016">
    <property type="protein sequence ID" value="TDK21505.1"/>
    <property type="molecule type" value="Genomic_DNA"/>
</dbReference>
<evidence type="ECO:0000313" key="3">
    <source>
        <dbReference type="Proteomes" id="UP000294796"/>
    </source>
</evidence>
<organism evidence="2 3">
    <name type="scientific">Luteimonas aestuarii</name>
    <dbReference type="NCBI Taxonomy" id="453837"/>
    <lineage>
        <taxon>Bacteria</taxon>
        <taxon>Pseudomonadati</taxon>
        <taxon>Pseudomonadota</taxon>
        <taxon>Gammaproteobacteria</taxon>
        <taxon>Lysobacterales</taxon>
        <taxon>Lysobacteraceae</taxon>
        <taxon>Luteimonas</taxon>
    </lineage>
</organism>
<feature type="chain" id="PRO_5020432131" description="DUF5666 domain-containing protein" evidence="1">
    <location>
        <begin position="25"/>
        <end position="123"/>
    </location>
</feature>
<evidence type="ECO:0000313" key="2">
    <source>
        <dbReference type="EMBL" id="TDK21505.1"/>
    </source>
</evidence>
<proteinExistence type="predicted"/>